<keyword evidence="4" id="KW-1185">Reference proteome</keyword>
<feature type="region of interest" description="Disordered" evidence="1">
    <location>
        <begin position="137"/>
        <end position="189"/>
    </location>
</feature>
<sequence>MSYQPPPQPGPFRVGARVLCCLAVFLSAGLLGFLPPLLLAVRRRSRADWAGLVVVCLVEVGMLVCAGVAKPNSADGVANGVGMGLMVLMMFGGPVHFLLMNRRSVWARRAPVAAAPYPAAPQYGPGPVPMPVPMPSPYSPVPTAVPVPPAPPVPTMPSAPTTPSAPSAPVDDLRQLGELLRRQAGGDQR</sequence>
<feature type="transmembrane region" description="Helical" evidence="2">
    <location>
        <begin position="49"/>
        <end position="69"/>
    </location>
</feature>
<evidence type="ECO:0000313" key="4">
    <source>
        <dbReference type="Proteomes" id="UP000317940"/>
    </source>
</evidence>
<dbReference type="AlphaFoldDB" id="A0A561UFS6"/>
<proteinExistence type="predicted"/>
<protein>
    <submittedName>
        <fullName evidence="3">Uncharacterized protein</fullName>
    </submittedName>
</protein>
<keyword evidence="2" id="KW-0472">Membrane</keyword>
<dbReference type="Proteomes" id="UP000317940">
    <property type="component" value="Unassembled WGS sequence"/>
</dbReference>
<dbReference type="RefSeq" id="WP_145904690.1">
    <property type="nucleotide sequence ID" value="NZ_BAAAMZ010000018.1"/>
</dbReference>
<evidence type="ECO:0000313" key="3">
    <source>
        <dbReference type="EMBL" id="TWF98223.1"/>
    </source>
</evidence>
<reference evidence="3 4" key="1">
    <citation type="submission" date="2019-06" db="EMBL/GenBank/DDBJ databases">
        <title>Sequencing the genomes of 1000 actinobacteria strains.</title>
        <authorList>
            <person name="Klenk H.-P."/>
        </authorList>
    </citation>
    <scope>NUCLEOTIDE SEQUENCE [LARGE SCALE GENOMIC DNA]</scope>
    <source>
        <strain evidence="3 4">DSM 44826</strain>
    </source>
</reference>
<feature type="compositionally biased region" description="Pro residues" evidence="1">
    <location>
        <begin position="137"/>
        <end position="157"/>
    </location>
</feature>
<feature type="transmembrane region" description="Helical" evidence="2">
    <location>
        <begin position="81"/>
        <end position="99"/>
    </location>
</feature>
<comment type="caution">
    <text evidence="3">The sequence shown here is derived from an EMBL/GenBank/DDBJ whole genome shotgun (WGS) entry which is preliminary data.</text>
</comment>
<keyword evidence="2" id="KW-1133">Transmembrane helix</keyword>
<evidence type="ECO:0000256" key="1">
    <source>
        <dbReference type="SAM" id="MobiDB-lite"/>
    </source>
</evidence>
<evidence type="ECO:0000256" key="2">
    <source>
        <dbReference type="SAM" id="Phobius"/>
    </source>
</evidence>
<name>A0A561UFS6_9ACTN</name>
<feature type="transmembrane region" description="Helical" evidence="2">
    <location>
        <begin position="14"/>
        <end position="37"/>
    </location>
</feature>
<organism evidence="3 4">
    <name type="scientific">Kitasatospora viridis</name>
    <dbReference type="NCBI Taxonomy" id="281105"/>
    <lineage>
        <taxon>Bacteria</taxon>
        <taxon>Bacillati</taxon>
        <taxon>Actinomycetota</taxon>
        <taxon>Actinomycetes</taxon>
        <taxon>Kitasatosporales</taxon>
        <taxon>Streptomycetaceae</taxon>
        <taxon>Kitasatospora</taxon>
    </lineage>
</organism>
<feature type="compositionally biased region" description="Basic and acidic residues" evidence="1">
    <location>
        <begin position="171"/>
        <end position="181"/>
    </location>
</feature>
<accession>A0A561UFS6</accession>
<gene>
    <name evidence="3" type="ORF">FHX73_112027</name>
</gene>
<dbReference type="EMBL" id="VIWT01000001">
    <property type="protein sequence ID" value="TWF98223.1"/>
    <property type="molecule type" value="Genomic_DNA"/>
</dbReference>
<keyword evidence="2" id="KW-0812">Transmembrane</keyword>
<feature type="compositionally biased region" description="Low complexity" evidence="1">
    <location>
        <begin position="158"/>
        <end position="170"/>
    </location>
</feature>